<dbReference type="AlphaFoldDB" id="A0A517T1Y9"/>
<name>A0A517T1Y9_9BACT</name>
<organism evidence="2 3">
    <name type="scientific">Stieleria bergensis</name>
    <dbReference type="NCBI Taxonomy" id="2528025"/>
    <lineage>
        <taxon>Bacteria</taxon>
        <taxon>Pseudomonadati</taxon>
        <taxon>Planctomycetota</taxon>
        <taxon>Planctomycetia</taxon>
        <taxon>Pirellulales</taxon>
        <taxon>Pirellulaceae</taxon>
        <taxon>Stieleria</taxon>
    </lineage>
</organism>
<sequence length="58" mass="6573">MNDESNNQIDDDDDLPPMPDDVADAWAAVLIDVHEKRKHNVTTKASDTEKESFSSERE</sequence>
<evidence type="ECO:0000313" key="3">
    <source>
        <dbReference type="Proteomes" id="UP000315003"/>
    </source>
</evidence>
<dbReference type="RefSeq" id="WP_419187814.1">
    <property type="nucleotide sequence ID" value="NZ_CP036272.1"/>
</dbReference>
<protein>
    <submittedName>
        <fullName evidence="2">Uncharacterized protein</fullName>
    </submittedName>
</protein>
<gene>
    <name evidence="2" type="ORF">SV7mr_49370</name>
</gene>
<feature type="region of interest" description="Disordered" evidence="1">
    <location>
        <begin position="1"/>
        <end position="23"/>
    </location>
</feature>
<accession>A0A517T1Y9</accession>
<feature type="region of interest" description="Disordered" evidence="1">
    <location>
        <begin position="36"/>
        <end position="58"/>
    </location>
</feature>
<feature type="compositionally biased region" description="Acidic residues" evidence="1">
    <location>
        <begin position="1"/>
        <end position="15"/>
    </location>
</feature>
<dbReference type="EMBL" id="CP036272">
    <property type="protein sequence ID" value="QDT62389.1"/>
    <property type="molecule type" value="Genomic_DNA"/>
</dbReference>
<keyword evidence="3" id="KW-1185">Reference proteome</keyword>
<dbReference type="Proteomes" id="UP000315003">
    <property type="component" value="Chromosome"/>
</dbReference>
<feature type="compositionally biased region" description="Basic and acidic residues" evidence="1">
    <location>
        <begin position="46"/>
        <end position="58"/>
    </location>
</feature>
<proteinExistence type="predicted"/>
<evidence type="ECO:0000313" key="2">
    <source>
        <dbReference type="EMBL" id="QDT62389.1"/>
    </source>
</evidence>
<reference evidence="2 3" key="1">
    <citation type="submission" date="2019-02" db="EMBL/GenBank/DDBJ databases">
        <title>Deep-cultivation of Planctomycetes and their phenomic and genomic characterization uncovers novel biology.</title>
        <authorList>
            <person name="Wiegand S."/>
            <person name="Jogler M."/>
            <person name="Boedeker C."/>
            <person name="Pinto D."/>
            <person name="Vollmers J."/>
            <person name="Rivas-Marin E."/>
            <person name="Kohn T."/>
            <person name="Peeters S.H."/>
            <person name="Heuer A."/>
            <person name="Rast P."/>
            <person name="Oberbeckmann S."/>
            <person name="Bunk B."/>
            <person name="Jeske O."/>
            <person name="Meyerdierks A."/>
            <person name="Storesund J.E."/>
            <person name="Kallscheuer N."/>
            <person name="Luecker S."/>
            <person name="Lage O.M."/>
            <person name="Pohl T."/>
            <person name="Merkel B.J."/>
            <person name="Hornburger P."/>
            <person name="Mueller R.-W."/>
            <person name="Bruemmer F."/>
            <person name="Labrenz M."/>
            <person name="Spormann A.M."/>
            <person name="Op den Camp H."/>
            <person name="Overmann J."/>
            <person name="Amann R."/>
            <person name="Jetten M.S.M."/>
            <person name="Mascher T."/>
            <person name="Medema M.H."/>
            <person name="Devos D.P."/>
            <person name="Kaster A.-K."/>
            <person name="Ovreas L."/>
            <person name="Rohde M."/>
            <person name="Galperin M.Y."/>
            <person name="Jogler C."/>
        </authorList>
    </citation>
    <scope>NUCLEOTIDE SEQUENCE [LARGE SCALE GENOMIC DNA]</scope>
    <source>
        <strain evidence="2 3">SV_7m_r</strain>
    </source>
</reference>
<evidence type="ECO:0000256" key="1">
    <source>
        <dbReference type="SAM" id="MobiDB-lite"/>
    </source>
</evidence>